<reference evidence="1" key="1">
    <citation type="submission" date="2020-05" db="EMBL/GenBank/DDBJ databases">
        <title>Large-scale comparative analyses of tick genomes elucidate their genetic diversity and vector capacities.</title>
        <authorList>
            <person name="Jia N."/>
            <person name="Wang J."/>
            <person name="Shi W."/>
            <person name="Du L."/>
            <person name="Sun Y."/>
            <person name="Zhan W."/>
            <person name="Jiang J."/>
            <person name="Wang Q."/>
            <person name="Zhang B."/>
            <person name="Ji P."/>
            <person name="Sakyi L.B."/>
            <person name="Cui X."/>
            <person name="Yuan T."/>
            <person name="Jiang B."/>
            <person name="Yang W."/>
            <person name="Lam T.T.-Y."/>
            <person name="Chang Q."/>
            <person name="Ding S."/>
            <person name="Wang X."/>
            <person name="Zhu J."/>
            <person name="Ruan X."/>
            <person name="Zhao L."/>
            <person name="Wei J."/>
            <person name="Que T."/>
            <person name="Du C."/>
            <person name="Cheng J."/>
            <person name="Dai P."/>
            <person name="Han X."/>
            <person name="Huang E."/>
            <person name="Gao Y."/>
            <person name="Liu J."/>
            <person name="Shao H."/>
            <person name="Ye R."/>
            <person name="Li L."/>
            <person name="Wei W."/>
            <person name="Wang X."/>
            <person name="Wang C."/>
            <person name="Yang T."/>
            <person name="Huo Q."/>
            <person name="Li W."/>
            <person name="Guo W."/>
            <person name="Chen H."/>
            <person name="Zhou L."/>
            <person name="Ni X."/>
            <person name="Tian J."/>
            <person name="Zhou Y."/>
            <person name="Sheng Y."/>
            <person name="Liu T."/>
            <person name="Pan Y."/>
            <person name="Xia L."/>
            <person name="Li J."/>
            <person name="Zhao F."/>
            <person name="Cao W."/>
        </authorList>
    </citation>
    <scope>NUCLEOTIDE SEQUENCE</scope>
    <source>
        <strain evidence="1">Hyas-2018</strain>
    </source>
</reference>
<organism evidence="1 2">
    <name type="scientific">Hyalomma asiaticum</name>
    <name type="common">Tick</name>
    <dbReference type="NCBI Taxonomy" id="266040"/>
    <lineage>
        <taxon>Eukaryota</taxon>
        <taxon>Metazoa</taxon>
        <taxon>Ecdysozoa</taxon>
        <taxon>Arthropoda</taxon>
        <taxon>Chelicerata</taxon>
        <taxon>Arachnida</taxon>
        <taxon>Acari</taxon>
        <taxon>Parasitiformes</taxon>
        <taxon>Ixodida</taxon>
        <taxon>Ixodoidea</taxon>
        <taxon>Ixodidae</taxon>
        <taxon>Hyalomminae</taxon>
        <taxon>Hyalomma</taxon>
    </lineage>
</organism>
<gene>
    <name evidence="1" type="ORF">HPB50_007972</name>
</gene>
<protein>
    <submittedName>
        <fullName evidence="1">Uncharacterized protein</fullName>
    </submittedName>
</protein>
<dbReference type="Proteomes" id="UP000821845">
    <property type="component" value="Chromosome 10"/>
</dbReference>
<evidence type="ECO:0000313" key="2">
    <source>
        <dbReference type="Proteomes" id="UP000821845"/>
    </source>
</evidence>
<sequence length="105" mass="11819">MRTMKNEFQGVGMSKEKRGKGMNKRNRSGKKTCYSSGVARALWAQYVDEAFTDRPRSSVCLRGRGEQRQQRRPRDLLRLSRLRSTGDALHGGVTPKDVSSDGGPY</sequence>
<name>A0ACB7T8I8_HYAAI</name>
<dbReference type="EMBL" id="CM023490">
    <property type="protein sequence ID" value="KAH6942566.1"/>
    <property type="molecule type" value="Genomic_DNA"/>
</dbReference>
<keyword evidence="2" id="KW-1185">Reference proteome</keyword>
<comment type="caution">
    <text evidence="1">The sequence shown here is derived from an EMBL/GenBank/DDBJ whole genome shotgun (WGS) entry which is preliminary data.</text>
</comment>
<accession>A0ACB7T8I8</accession>
<evidence type="ECO:0000313" key="1">
    <source>
        <dbReference type="EMBL" id="KAH6942566.1"/>
    </source>
</evidence>
<proteinExistence type="predicted"/>